<evidence type="ECO:0000256" key="1">
    <source>
        <dbReference type="SAM" id="SignalP"/>
    </source>
</evidence>
<protein>
    <submittedName>
        <fullName evidence="2">Uncharacterized protein</fullName>
    </submittedName>
</protein>
<keyword evidence="3" id="KW-1185">Reference proteome</keyword>
<accession>E4XNF6</accession>
<name>E4XNF6_OIKDI</name>
<evidence type="ECO:0000313" key="2">
    <source>
        <dbReference type="EMBL" id="CBY11394.1"/>
    </source>
</evidence>
<dbReference type="EMBL" id="FN653083">
    <property type="protein sequence ID" value="CBY11394.1"/>
    <property type="molecule type" value="Genomic_DNA"/>
</dbReference>
<reference evidence="2" key="1">
    <citation type="journal article" date="2010" name="Science">
        <title>Plasticity of animal genome architecture unmasked by rapid evolution of a pelagic tunicate.</title>
        <authorList>
            <person name="Denoeud F."/>
            <person name="Henriet S."/>
            <person name="Mungpakdee S."/>
            <person name="Aury J.M."/>
            <person name="Da Silva C."/>
            <person name="Brinkmann H."/>
            <person name="Mikhaleva J."/>
            <person name="Olsen L.C."/>
            <person name="Jubin C."/>
            <person name="Canestro C."/>
            <person name="Bouquet J.M."/>
            <person name="Danks G."/>
            <person name="Poulain J."/>
            <person name="Campsteijn C."/>
            <person name="Adamski M."/>
            <person name="Cross I."/>
            <person name="Yadetie F."/>
            <person name="Muffato M."/>
            <person name="Louis A."/>
            <person name="Butcher S."/>
            <person name="Tsagkogeorga G."/>
            <person name="Konrad A."/>
            <person name="Singh S."/>
            <person name="Jensen M.F."/>
            <person name="Cong E.H."/>
            <person name="Eikeseth-Otteraa H."/>
            <person name="Noel B."/>
            <person name="Anthouard V."/>
            <person name="Porcel B.M."/>
            <person name="Kachouri-Lafond R."/>
            <person name="Nishino A."/>
            <person name="Ugolini M."/>
            <person name="Chourrout P."/>
            <person name="Nishida H."/>
            <person name="Aasland R."/>
            <person name="Huzurbazar S."/>
            <person name="Westhof E."/>
            <person name="Delsuc F."/>
            <person name="Lehrach H."/>
            <person name="Reinhardt R."/>
            <person name="Weissenbach J."/>
            <person name="Roy S.W."/>
            <person name="Artiguenave F."/>
            <person name="Postlethwait J.H."/>
            <person name="Manak J.R."/>
            <person name="Thompson E.M."/>
            <person name="Jaillon O."/>
            <person name="Du Pasquier L."/>
            <person name="Boudinot P."/>
            <person name="Liberles D.A."/>
            <person name="Volff J.N."/>
            <person name="Philippe H."/>
            <person name="Lenhard B."/>
            <person name="Roest Crollius H."/>
            <person name="Wincker P."/>
            <person name="Chourrout D."/>
        </authorList>
    </citation>
    <scope>NUCLEOTIDE SEQUENCE [LARGE SCALE GENOMIC DNA]</scope>
</reference>
<feature type="signal peptide" evidence="1">
    <location>
        <begin position="1"/>
        <end position="19"/>
    </location>
</feature>
<sequence length="357" mass="41414">MKVTCLVFYFAGVLQASFATQNFNLVNEIIPVNDFEIAGNRLRNRRDYADIENSVGDFLDDVDFFLGKFEIIRNILKDVRYTYFILKQDILLIQDDIQNLPEKISAIDVTRIMDMCIKFIDDLILYFDVILQVLRRLLSSSLQEFCKPLMIQVQAFWTFCSIFLVTLAASKLKISPENLEKTEIALKHFISFLKREYADVEDRFENFIDKIESSEFFTNKFVIIRKIVNDLEDTYSTVKQDLLKIKDDIQGLSNVTAKDVTRIMGMCIKLIEDLIVNFEVLLEDWLDLLEPLIIFDKNIIMGPLKLILQLTTVLSTSATFIEIFAKILEAMNDPDTNISEIIRNFFEHLGISGRSLE</sequence>
<proteinExistence type="predicted"/>
<feature type="chain" id="PRO_5003190462" evidence="1">
    <location>
        <begin position="20"/>
        <end position="357"/>
    </location>
</feature>
<dbReference type="Proteomes" id="UP000001307">
    <property type="component" value="Unassembled WGS sequence"/>
</dbReference>
<dbReference type="AlphaFoldDB" id="E4XNF6"/>
<evidence type="ECO:0000313" key="3">
    <source>
        <dbReference type="Proteomes" id="UP000001307"/>
    </source>
</evidence>
<organism evidence="2">
    <name type="scientific">Oikopleura dioica</name>
    <name type="common">Tunicate</name>
    <dbReference type="NCBI Taxonomy" id="34765"/>
    <lineage>
        <taxon>Eukaryota</taxon>
        <taxon>Metazoa</taxon>
        <taxon>Chordata</taxon>
        <taxon>Tunicata</taxon>
        <taxon>Appendicularia</taxon>
        <taxon>Copelata</taxon>
        <taxon>Oikopleuridae</taxon>
        <taxon>Oikopleura</taxon>
    </lineage>
</organism>
<gene>
    <name evidence="2" type="ORF">GSOID_T00015714001</name>
</gene>
<dbReference type="InParanoid" id="E4XNF6"/>
<keyword evidence="1" id="KW-0732">Signal</keyword>